<accession>A0ABU3FHC0</accession>
<evidence type="ECO:0000313" key="1">
    <source>
        <dbReference type="EMBL" id="MDT2770234.1"/>
    </source>
</evidence>
<dbReference type="RefSeq" id="WP_137610002.1">
    <property type="nucleotide sequence ID" value="NZ_JARQAZ010000004.1"/>
</dbReference>
<dbReference type="Proteomes" id="UP001269061">
    <property type="component" value="Unassembled WGS sequence"/>
</dbReference>
<evidence type="ECO:0008006" key="3">
    <source>
        <dbReference type="Google" id="ProtNLM"/>
    </source>
</evidence>
<gene>
    <name evidence="1" type="ORF">P7H46_05170</name>
</gene>
<keyword evidence="2" id="KW-1185">Reference proteome</keyword>
<name>A0ABU3FHC0_9ENTE</name>
<proteinExistence type="predicted"/>
<reference evidence="1 2" key="1">
    <citation type="submission" date="2023-03" db="EMBL/GenBank/DDBJ databases">
        <authorList>
            <person name="Shen W."/>
            <person name="Cai J."/>
        </authorList>
    </citation>
    <scope>NUCLEOTIDE SEQUENCE [LARGE SCALE GENOMIC DNA]</scope>
    <source>
        <strain evidence="1 2">Y59</strain>
    </source>
</reference>
<organism evidence="1 2">
    <name type="scientific">Enterococcus pseudoavium</name>
    <dbReference type="NCBI Taxonomy" id="44007"/>
    <lineage>
        <taxon>Bacteria</taxon>
        <taxon>Bacillati</taxon>
        <taxon>Bacillota</taxon>
        <taxon>Bacilli</taxon>
        <taxon>Lactobacillales</taxon>
        <taxon>Enterococcaceae</taxon>
        <taxon>Enterococcus</taxon>
    </lineage>
</organism>
<protein>
    <recommendedName>
        <fullName evidence="3">Phage protein</fullName>
    </recommendedName>
</protein>
<sequence length="71" mass="8168">MSNLKNEIARLKKIVGQASPQDVVFMINGEDEAEEFVLVDGQKMAYEDFLAKYPGYKPESFEIEMGEWHEP</sequence>
<comment type="caution">
    <text evidence="1">The sequence shown here is derived from an EMBL/GenBank/DDBJ whole genome shotgun (WGS) entry which is preliminary data.</text>
</comment>
<dbReference type="EMBL" id="JARQAZ010000004">
    <property type="protein sequence ID" value="MDT2770234.1"/>
    <property type="molecule type" value="Genomic_DNA"/>
</dbReference>
<evidence type="ECO:0000313" key="2">
    <source>
        <dbReference type="Proteomes" id="UP001269061"/>
    </source>
</evidence>